<dbReference type="GO" id="GO:0005524">
    <property type="term" value="F:ATP binding"/>
    <property type="evidence" value="ECO:0007669"/>
    <property type="project" value="UniProtKB-UniRule"/>
</dbReference>
<comment type="similarity">
    <text evidence="15">Belongs to the ribF family.</text>
</comment>
<dbReference type="GO" id="GO:0003919">
    <property type="term" value="F:FMN adenylyltransferase activity"/>
    <property type="evidence" value="ECO:0007669"/>
    <property type="project" value="UniProtKB-UniRule"/>
</dbReference>
<dbReference type="PANTHER" id="PTHR22749">
    <property type="entry name" value="RIBOFLAVIN KINASE/FMN ADENYLYLTRANSFERASE"/>
    <property type="match status" value="1"/>
</dbReference>
<keyword evidence="10 15" id="KW-0274">FAD</keyword>
<dbReference type="EMBL" id="SNAA01000022">
    <property type="protein sequence ID" value="TDL75113.1"/>
    <property type="molecule type" value="Genomic_DNA"/>
</dbReference>
<dbReference type="OrthoDB" id="9803667at2"/>
<dbReference type="SUPFAM" id="SSF82114">
    <property type="entry name" value="Riboflavin kinase-like"/>
    <property type="match status" value="1"/>
</dbReference>
<protein>
    <recommendedName>
        <fullName evidence="15">Riboflavin biosynthesis protein</fullName>
    </recommendedName>
    <domain>
        <recommendedName>
            <fullName evidence="15">Riboflavin kinase</fullName>
            <ecNumber evidence="15">2.7.1.26</ecNumber>
        </recommendedName>
        <alternativeName>
            <fullName evidence="15">Flavokinase</fullName>
        </alternativeName>
    </domain>
    <domain>
        <recommendedName>
            <fullName evidence="15">FMN adenylyltransferase</fullName>
            <ecNumber evidence="15">2.7.7.2</ecNumber>
        </recommendedName>
        <alternativeName>
            <fullName evidence="15">FAD pyrophosphorylase</fullName>
        </alternativeName>
        <alternativeName>
            <fullName evidence="15">FAD synthase</fullName>
        </alternativeName>
    </domain>
</protein>
<keyword evidence="4 15" id="KW-0285">Flavoprotein</keyword>
<feature type="domain" description="Riboflavin kinase" evidence="16">
    <location>
        <begin position="183"/>
        <end position="310"/>
    </location>
</feature>
<evidence type="ECO:0000256" key="12">
    <source>
        <dbReference type="ARBA" id="ARBA00023268"/>
    </source>
</evidence>
<evidence type="ECO:0000256" key="1">
    <source>
        <dbReference type="ARBA" id="ARBA00002121"/>
    </source>
</evidence>
<evidence type="ECO:0000256" key="6">
    <source>
        <dbReference type="ARBA" id="ARBA00022679"/>
    </source>
</evidence>
<keyword evidence="5 15" id="KW-0288">FMN</keyword>
<comment type="caution">
    <text evidence="17">The sequence shown here is derived from an EMBL/GenBank/DDBJ whole genome shotgun (WGS) entry which is preliminary data.</text>
</comment>
<dbReference type="SUPFAM" id="SSF52374">
    <property type="entry name" value="Nucleotidylyl transferase"/>
    <property type="match status" value="1"/>
</dbReference>
<dbReference type="PANTHER" id="PTHR22749:SF6">
    <property type="entry name" value="RIBOFLAVIN KINASE"/>
    <property type="match status" value="1"/>
</dbReference>
<dbReference type="EC" id="2.7.1.26" evidence="15"/>
<evidence type="ECO:0000256" key="10">
    <source>
        <dbReference type="ARBA" id="ARBA00022827"/>
    </source>
</evidence>
<evidence type="ECO:0000256" key="5">
    <source>
        <dbReference type="ARBA" id="ARBA00022643"/>
    </source>
</evidence>
<proteinExistence type="inferred from homology"/>
<dbReference type="UniPathway" id="UPA00277">
    <property type="reaction ID" value="UER00407"/>
</dbReference>
<evidence type="ECO:0000256" key="8">
    <source>
        <dbReference type="ARBA" id="ARBA00022741"/>
    </source>
</evidence>
<dbReference type="EC" id="2.7.7.2" evidence="15"/>
<dbReference type="UniPathway" id="UPA00276">
    <property type="reaction ID" value="UER00406"/>
</dbReference>
<dbReference type="Pfam" id="PF01687">
    <property type="entry name" value="Flavokinase"/>
    <property type="match status" value="1"/>
</dbReference>
<evidence type="ECO:0000256" key="4">
    <source>
        <dbReference type="ARBA" id="ARBA00022630"/>
    </source>
</evidence>
<dbReference type="InterPro" id="IPR014729">
    <property type="entry name" value="Rossmann-like_a/b/a_fold"/>
</dbReference>
<dbReference type="GO" id="GO:0008531">
    <property type="term" value="F:riboflavin kinase activity"/>
    <property type="evidence" value="ECO:0007669"/>
    <property type="project" value="UniProtKB-UniRule"/>
</dbReference>
<keyword evidence="11 15" id="KW-0067">ATP-binding</keyword>
<reference evidence="17 18" key="1">
    <citation type="submission" date="2019-03" db="EMBL/GenBank/DDBJ databases">
        <title>Primorskyibacter sp. SS33 isolated from sediments.</title>
        <authorList>
            <person name="Xunke S."/>
        </authorList>
    </citation>
    <scope>NUCLEOTIDE SEQUENCE [LARGE SCALE GENOMIC DNA]</scope>
    <source>
        <strain evidence="17 18">SS33</strain>
    </source>
</reference>
<keyword evidence="9 15" id="KW-0418">Kinase</keyword>
<evidence type="ECO:0000256" key="11">
    <source>
        <dbReference type="ARBA" id="ARBA00022840"/>
    </source>
</evidence>
<evidence type="ECO:0000256" key="2">
    <source>
        <dbReference type="ARBA" id="ARBA00004726"/>
    </source>
</evidence>
<comment type="pathway">
    <text evidence="2 15">Cofactor biosynthesis; FAD biosynthesis; FAD from FMN: step 1/1.</text>
</comment>
<dbReference type="InterPro" id="IPR023465">
    <property type="entry name" value="Riboflavin_kinase_dom_sf"/>
</dbReference>
<keyword evidence="8 15" id="KW-0547">Nucleotide-binding</keyword>
<dbReference type="InterPro" id="IPR015865">
    <property type="entry name" value="Riboflavin_kinase_bac/euk"/>
</dbReference>
<comment type="function">
    <text evidence="1">Catalyzes the phosphorylation of riboflavin to FMN followed by the adenylation of FMN to FAD.</text>
</comment>
<keyword evidence="6 15" id="KW-0808">Transferase</keyword>
<dbReference type="InterPro" id="IPR002606">
    <property type="entry name" value="Riboflavin_kinase_bac"/>
</dbReference>
<dbReference type="SMART" id="SM00904">
    <property type="entry name" value="Flavokinase"/>
    <property type="match status" value="1"/>
</dbReference>
<evidence type="ECO:0000256" key="7">
    <source>
        <dbReference type="ARBA" id="ARBA00022695"/>
    </source>
</evidence>
<dbReference type="GO" id="GO:0009398">
    <property type="term" value="P:FMN biosynthetic process"/>
    <property type="evidence" value="ECO:0007669"/>
    <property type="project" value="UniProtKB-UniRule"/>
</dbReference>
<dbReference type="InterPro" id="IPR015864">
    <property type="entry name" value="FAD_synthase"/>
</dbReference>
<dbReference type="GO" id="GO:0009231">
    <property type="term" value="P:riboflavin biosynthetic process"/>
    <property type="evidence" value="ECO:0007669"/>
    <property type="project" value="InterPro"/>
</dbReference>
<dbReference type="GO" id="GO:0006747">
    <property type="term" value="P:FAD biosynthetic process"/>
    <property type="evidence" value="ECO:0007669"/>
    <property type="project" value="UniProtKB-UniRule"/>
</dbReference>
<dbReference type="Gene3D" id="2.40.30.30">
    <property type="entry name" value="Riboflavin kinase-like"/>
    <property type="match status" value="1"/>
</dbReference>
<evidence type="ECO:0000256" key="13">
    <source>
        <dbReference type="ARBA" id="ARBA00047880"/>
    </source>
</evidence>
<keyword evidence="12" id="KW-0511">Multifunctional enzyme</keyword>
<evidence type="ECO:0000313" key="18">
    <source>
        <dbReference type="Proteomes" id="UP000295701"/>
    </source>
</evidence>
<evidence type="ECO:0000256" key="3">
    <source>
        <dbReference type="ARBA" id="ARBA00005201"/>
    </source>
</evidence>
<keyword evidence="18" id="KW-1185">Reference proteome</keyword>
<dbReference type="PIRSF" id="PIRSF004491">
    <property type="entry name" value="FAD_Synth"/>
    <property type="match status" value="1"/>
</dbReference>
<keyword evidence="7 15" id="KW-0548">Nucleotidyltransferase</keyword>
<comment type="catalytic activity">
    <reaction evidence="13 15">
        <text>riboflavin + ATP = FMN + ADP + H(+)</text>
        <dbReference type="Rhea" id="RHEA:14357"/>
        <dbReference type="ChEBI" id="CHEBI:15378"/>
        <dbReference type="ChEBI" id="CHEBI:30616"/>
        <dbReference type="ChEBI" id="CHEBI:57986"/>
        <dbReference type="ChEBI" id="CHEBI:58210"/>
        <dbReference type="ChEBI" id="CHEBI:456216"/>
        <dbReference type="EC" id="2.7.1.26"/>
    </reaction>
</comment>
<dbReference type="NCBIfam" id="TIGR00083">
    <property type="entry name" value="ribF"/>
    <property type="match status" value="1"/>
</dbReference>
<name>A0A4R6A353_9RHOB</name>
<dbReference type="FunFam" id="3.40.50.620:FF:000021">
    <property type="entry name" value="Riboflavin biosynthesis protein"/>
    <property type="match status" value="1"/>
</dbReference>
<dbReference type="CDD" id="cd02064">
    <property type="entry name" value="FAD_synthetase_N"/>
    <property type="match status" value="1"/>
</dbReference>
<dbReference type="AlphaFoldDB" id="A0A4R6A353"/>
<dbReference type="Gene3D" id="3.40.50.620">
    <property type="entry name" value="HUPs"/>
    <property type="match status" value="1"/>
</dbReference>
<comment type="catalytic activity">
    <reaction evidence="14 15">
        <text>FMN + ATP + H(+) = FAD + diphosphate</text>
        <dbReference type="Rhea" id="RHEA:17237"/>
        <dbReference type="ChEBI" id="CHEBI:15378"/>
        <dbReference type="ChEBI" id="CHEBI:30616"/>
        <dbReference type="ChEBI" id="CHEBI:33019"/>
        <dbReference type="ChEBI" id="CHEBI:57692"/>
        <dbReference type="ChEBI" id="CHEBI:58210"/>
        <dbReference type="EC" id="2.7.7.2"/>
    </reaction>
</comment>
<dbReference type="Pfam" id="PF06574">
    <property type="entry name" value="FAD_syn"/>
    <property type="match status" value="1"/>
</dbReference>
<evidence type="ECO:0000313" key="17">
    <source>
        <dbReference type="EMBL" id="TDL75113.1"/>
    </source>
</evidence>
<evidence type="ECO:0000256" key="14">
    <source>
        <dbReference type="ARBA" id="ARBA00049494"/>
    </source>
</evidence>
<evidence type="ECO:0000259" key="16">
    <source>
        <dbReference type="SMART" id="SM00904"/>
    </source>
</evidence>
<dbReference type="RefSeq" id="WP_133397981.1">
    <property type="nucleotide sequence ID" value="NZ_SNAA01000022.1"/>
</dbReference>
<accession>A0A4R6A353</accession>
<organism evidence="17 18">
    <name type="scientific">Palleronia sediminis</name>
    <dbReference type="NCBI Taxonomy" id="2547833"/>
    <lineage>
        <taxon>Bacteria</taxon>
        <taxon>Pseudomonadati</taxon>
        <taxon>Pseudomonadota</taxon>
        <taxon>Alphaproteobacteria</taxon>
        <taxon>Rhodobacterales</taxon>
        <taxon>Roseobacteraceae</taxon>
        <taxon>Palleronia</taxon>
    </lineage>
</organism>
<evidence type="ECO:0000256" key="9">
    <source>
        <dbReference type="ARBA" id="ARBA00022777"/>
    </source>
</evidence>
<dbReference type="Proteomes" id="UP000295701">
    <property type="component" value="Unassembled WGS sequence"/>
</dbReference>
<gene>
    <name evidence="17" type="ORF">E2L08_15345</name>
</gene>
<dbReference type="FunFam" id="2.40.30.30:FF:000003">
    <property type="entry name" value="Riboflavin biosynthesis protein"/>
    <property type="match status" value="1"/>
</dbReference>
<evidence type="ECO:0000256" key="15">
    <source>
        <dbReference type="PIRNR" id="PIRNR004491"/>
    </source>
</evidence>
<dbReference type="InterPro" id="IPR023468">
    <property type="entry name" value="Riboflavin_kinase"/>
</dbReference>
<comment type="pathway">
    <text evidence="3 15">Cofactor biosynthesis; FMN biosynthesis; FMN from riboflavin (ATP route): step 1/1.</text>
</comment>
<dbReference type="NCBIfam" id="NF004160">
    <property type="entry name" value="PRK05627.1-3"/>
    <property type="match status" value="1"/>
</dbReference>
<sequence>MRRLRSFRDLDDTDRGASAAIGNFDGVHLGHQAVIARAAAVARDRGAPLGVVTFEPHPREVFAPDAPPFRLTGPDTRAHRLARLGVDRLYELPFDAAMIALSPEDFAREVLAEGLGLSHVVIGRDFRFGKGRAGGADELVALGRDLGFGVTVADLDDADGEAISSTRIRAALSAGEPRLAARLLGHLHRIDGPVIHGAKRGRALGYPTANMAMEGLHLPRLGVYAVRVDLLDGPQAGAYGGVASLGVRPMFGENAPNLETFLFDFDGDLYGRELSVGLVEFLRGEERFDSVETLVAQMDRDAARARAILAADSA</sequence>